<sequence>MTWQELVDRIRTAGRYDSDAEAERVLRAVLRVLGAHVIGDERCELVRLLPAEAGALLAAQIPVTEPVTAPEFVERVALGLVLTPAEARWATSTVLTVVGAYVGDDLTRRILAGLPRGYALLFGLADLAPAA</sequence>
<gene>
    <name evidence="1" type="ORF">J116_026440</name>
</gene>
<dbReference type="RefSeq" id="WP_023590098.1">
    <property type="nucleotide sequence ID" value="NZ_ASHX02000001.1"/>
</dbReference>
<accession>A0A1D3DYR6</accession>
<proteinExistence type="predicted"/>
<dbReference type="AlphaFoldDB" id="A0A1D3DYR6"/>
<protein>
    <recommendedName>
        <fullName evidence="3">DUF2267 domain-containing protein</fullName>
    </recommendedName>
</protein>
<dbReference type="eggNOG" id="COG5502">
    <property type="taxonomic scope" value="Bacteria"/>
</dbReference>
<evidence type="ECO:0008006" key="3">
    <source>
        <dbReference type="Google" id="ProtNLM"/>
    </source>
</evidence>
<keyword evidence="2" id="KW-1185">Reference proteome</keyword>
<dbReference type="STRING" id="1306406.J116_026440"/>
<dbReference type="Proteomes" id="UP000095329">
    <property type="component" value="Unassembled WGS sequence"/>
</dbReference>
<organism evidence="1 2">
    <name type="scientific">Streptomyces thermolilacinus SPC6</name>
    <dbReference type="NCBI Taxonomy" id="1306406"/>
    <lineage>
        <taxon>Bacteria</taxon>
        <taxon>Bacillati</taxon>
        <taxon>Actinomycetota</taxon>
        <taxon>Actinomycetes</taxon>
        <taxon>Kitasatosporales</taxon>
        <taxon>Streptomycetaceae</taxon>
        <taxon>Streptomyces</taxon>
    </lineage>
</organism>
<evidence type="ECO:0000313" key="1">
    <source>
        <dbReference type="EMBL" id="OEJ97466.1"/>
    </source>
</evidence>
<reference evidence="1 2" key="1">
    <citation type="journal article" date="2013" name="Genome Announc.">
        <title>Genome Sequence of Streptomyces violaceusniger Strain SPC6, a Halotolerant Streptomycete That Exhibits Rapid Growth and Development.</title>
        <authorList>
            <person name="Chen X."/>
            <person name="Zhang B."/>
            <person name="Zhang W."/>
            <person name="Wu X."/>
            <person name="Zhang M."/>
            <person name="Chen T."/>
            <person name="Liu G."/>
            <person name="Dyson P."/>
        </authorList>
    </citation>
    <scope>NUCLEOTIDE SEQUENCE [LARGE SCALE GENOMIC DNA]</scope>
    <source>
        <strain evidence="1 2">SPC6</strain>
    </source>
</reference>
<dbReference type="Gene3D" id="1.10.490.110">
    <property type="entry name" value="Uncharacterized conserved protein DUF2267"/>
    <property type="match status" value="1"/>
</dbReference>
<dbReference type="EMBL" id="ASHX02000001">
    <property type="protein sequence ID" value="OEJ97466.1"/>
    <property type="molecule type" value="Genomic_DNA"/>
</dbReference>
<dbReference type="Pfam" id="PF10025">
    <property type="entry name" value="DUF2267"/>
    <property type="match status" value="1"/>
</dbReference>
<dbReference type="InterPro" id="IPR038282">
    <property type="entry name" value="DUF2267_sf"/>
</dbReference>
<name>A0A1D3DYR6_9ACTN</name>
<dbReference type="OrthoDB" id="952780at2"/>
<comment type="caution">
    <text evidence="1">The sequence shown here is derived from an EMBL/GenBank/DDBJ whole genome shotgun (WGS) entry which is preliminary data.</text>
</comment>
<evidence type="ECO:0000313" key="2">
    <source>
        <dbReference type="Proteomes" id="UP000095329"/>
    </source>
</evidence>
<dbReference type="InterPro" id="IPR018727">
    <property type="entry name" value="DUF2267"/>
</dbReference>